<dbReference type="Proteomes" id="UP000180043">
    <property type="component" value="Unassembled WGS sequence"/>
</dbReference>
<evidence type="ECO:0000313" key="5">
    <source>
        <dbReference type="EMBL" id="QDF73163.1"/>
    </source>
</evidence>
<dbReference type="EMBL" id="MLIQ01000013">
    <property type="protein sequence ID" value="OHU58528.1"/>
    <property type="molecule type" value="Genomic_DNA"/>
</dbReference>
<protein>
    <recommendedName>
        <fullName evidence="10">DUF445 domain-containing protein</fullName>
    </recommendedName>
</protein>
<dbReference type="Proteomes" id="UP000180113">
    <property type="component" value="Unassembled WGS sequence"/>
</dbReference>
<evidence type="ECO:0000313" key="2">
    <source>
        <dbReference type="EMBL" id="OHT52491.1"/>
    </source>
</evidence>
<gene>
    <name evidence="2" type="ORF">BKG62_15645</name>
    <name evidence="3" type="ORF">BKG82_12310</name>
    <name evidence="4" type="ORF">BKG84_11890</name>
    <name evidence="5" type="ORF">FJK96_25355</name>
</gene>
<keyword evidence="6" id="KW-1185">Reference proteome</keyword>
<dbReference type="PANTHER" id="PTHR35791:SF1">
    <property type="entry name" value="UPF0754 MEMBRANE PROTEIN YHEB"/>
    <property type="match status" value="1"/>
</dbReference>
<evidence type="ECO:0008006" key="10">
    <source>
        <dbReference type="Google" id="ProtNLM"/>
    </source>
</evidence>
<feature type="transmembrane region" description="Helical" evidence="1">
    <location>
        <begin position="264"/>
        <end position="286"/>
    </location>
</feature>
<feature type="transmembrane region" description="Helical" evidence="1">
    <location>
        <begin position="232"/>
        <end position="252"/>
    </location>
</feature>
<evidence type="ECO:0000313" key="7">
    <source>
        <dbReference type="Proteomes" id="UP000180043"/>
    </source>
</evidence>
<reference evidence="2 8" key="1">
    <citation type="submission" date="2016-10" db="EMBL/GenBank/DDBJ databases">
        <title>Evaluation of Human, Animal and Environmental Mycobacterium chelonae Isolates by Core Genome Phylogenomic Analysis, Targeted Gene Comparison, and Anti-microbial Susceptibility Patterns: A Tale of Mistaken Identities.</title>
        <authorList>
            <person name="Fogelson S.B."/>
            <person name="Camus A.C."/>
            <person name="Lorenz W."/>
            <person name="Vasireddy R."/>
            <person name="Vasireddy S."/>
            <person name="Smith T."/>
            <person name="Brown-Elliott B.A."/>
            <person name="Wallace R.J.Jr."/>
            <person name="Hasan N.A."/>
            <person name="Reischl U."/>
            <person name="Sanchez S."/>
        </authorList>
    </citation>
    <scope>NUCLEOTIDE SEQUENCE [LARGE SCALE GENOMIC DNA]</scope>
    <source>
        <strain evidence="2 8">42895</strain>
    </source>
</reference>
<dbReference type="GeneID" id="31682364"/>
<feature type="transmembrane region" description="Helical" evidence="1">
    <location>
        <begin position="433"/>
        <end position="454"/>
    </location>
</feature>
<dbReference type="EMBL" id="MLHW01000009">
    <property type="protein sequence ID" value="OHT52491.1"/>
    <property type="molecule type" value="Genomic_DNA"/>
</dbReference>
<evidence type="ECO:0000313" key="4">
    <source>
        <dbReference type="EMBL" id="OHU80696.1"/>
    </source>
</evidence>
<dbReference type="HOGENOM" id="CLU_028773_0_0_11"/>
<organism evidence="3 7">
    <name type="scientific">Mycobacteroides chelonae</name>
    <name type="common">Mycobacterium chelonae</name>
    <dbReference type="NCBI Taxonomy" id="1774"/>
    <lineage>
        <taxon>Bacteria</taxon>
        <taxon>Bacillati</taxon>
        <taxon>Actinomycetota</taxon>
        <taxon>Actinomycetes</taxon>
        <taxon>Mycobacteriales</taxon>
        <taxon>Mycobacteriaceae</taxon>
        <taxon>Mycobacteroides</taxon>
    </lineage>
</organism>
<dbReference type="PANTHER" id="PTHR35791">
    <property type="entry name" value="UPF0754 MEMBRANE PROTEIN YHEB"/>
    <property type="match status" value="1"/>
</dbReference>
<reference evidence="5 9" key="3">
    <citation type="submission" date="2019-06" db="EMBL/GenBank/DDBJ databases">
        <title>Whole geneome sequnce of Mycobacteroides chelonae M77 isolated from bovine milk from Meghalaya, India.</title>
        <authorList>
            <person name="Vise E."/>
            <person name="Das S."/>
            <person name="Garg A."/>
            <person name="Ghatak S."/>
            <person name="Shakuntala I."/>
            <person name="Milton A.A.P."/>
            <person name="Karam A."/>
            <person name="Sanjukta R."/>
            <person name="Puro K."/>
            <person name="Sen A."/>
        </authorList>
    </citation>
    <scope>NUCLEOTIDE SEQUENCE [LARGE SCALE GENOMIC DNA]</scope>
    <source>
        <strain evidence="5 9">M77</strain>
    </source>
</reference>
<evidence type="ECO:0000313" key="8">
    <source>
        <dbReference type="Proteomes" id="UP000180113"/>
    </source>
</evidence>
<reference evidence="6 7" key="2">
    <citation type="submission" date="2016-10" db="EMBL/GenBank/DDBJ databases">
        <title>Evaluation of Human, Veterinary and Environmental Mycobacterium chelonae Isolates by Core Genome Phylogenomic Analysis, Targeted Gene Comparison, and Anti-microbial Susceptibility Patterns: A Tale of Mistaken Identities.</title>
        <authorList>
            <person name="Fogelson S.B."/>
            <person name="Camus A.C."/>
            <person name="Lorenz W."/>
            <person name="Vasireddy R."/>
            <person name="Vasireddy S."/>
            <person name="Smith T."/>
            <person name="Brown-Elliott B.A."/>
            <person name="Wallace R.J.Jr."/>
            <person name="Hasan N.A."/>
            <person name="Reischl U."/>
            <person name="Sanchez S."/>
        </authorList>
    </citation>
    <scope>NUCLEOTIDE SEQUENCE [LARGE SCALE GENOMIC DNA]</scope>
    <source>
        <strain evidence="3 7">15515</strain>
        <strain evidence="4 6">15518</strain>
    </source>
</reference>
<keyword evidence="1" id="KW-0812">Transmembrane</keyword>
<dbReference type="AlphaFoldDB" id="A0A0E3XSH0"/>
<name>A0A0E3XSH0_MYCCH</name>
<evidence type="ECO:0000313" key="3">
    <source>
        <dbReference type="EMBL" id="OHU58528.1"/>
    </source>
</evidence>
<evidence type="ECO:0000313" key="6">
    <source>
        <dbReference type="Proteomes" id="UP000179441"/>
    </source>
</evidence>
<dbReference type="Proteomes" id="UP000179441">
    <property type="component" value="Unassembled WGS sequence"/>
</dbReference>
<dbReference type="Proteomes" id="UP000317728">
    <property type="component" value="Chromosome"/>
</dbReference>
<dbReference type="OrthoDB" id="3631561at2"/>
<dbReference type="EMBL" id="MLIS01000001">
    <property type="protein sequence ID" value="OHU80696.1"/>
    <property type="molecule type" value="Genomic_DNA"/>
</dbReference>
<evidence type="ECO:0000313" key="9">
    <source>
        <dbReference type="Proteomes" id="UP000317728"/>
    </source>
</evidence>
<proteinExistence type="predicted"/>
<keyword evidence="1" id="KW-1133">Transmembrane helix</keyword>
<sequence length="458" mass="51860">MKDTKQMVKFILVGVLTLASAIAAYIYRDDQLIVDLLTVPLFTGIIGYITNWTGVLMLFAPLRFYGWRIPGLRTLYAFLPRRVQVIPAITSDGRFGWQGIVPSRAEKMASIAVDKSLAKLGSISDFYEQLEPDLIANHLALIAKSEIRSVITKIMEREDPQLWHNLPPALREMMFKRIENQLPQIVKNMTDQIGENIGQLVDAKLMIIRYLTAHPKLLNDIFRTMGHKELQFMQNFGFYFGYPMGFVLVAILHSVPHHWWTPWIVLPLGGIIIGYIVNYLGITMIFEPVHPNKWVPWRQGLFIKRKSEISEEYARTISENVITLENIGNEMLNGPRSDRTRQMLADGIRPALEQALGPARRAIRVAVGRRQYDQITESVTIEATGFAPLAFSDPEFNKQRQGKIGAFVSTQMHKLSLDDFNELLRSAVKQDEWLLFVHGAVLGAAGGLAHLLIFPPAG</sequence>
<dbReference type="PATRIC" id="fig|1774.35.peg.4807"/>
<dbReference type="EMBL" id="CP041150">
    <property type="protein sequence ID" value="QDF73163.1"/>
    <property type="molecule type" value="Genomic_DNA"/>
</dbReference>
<feature type="transmembrane region" description="Helical" evidence="1">
    <location>
        <begin position="39"/>
        <end position="60"/>
    </location>
</feature>
<dbReference type="RefSeq" id="WP_030097666.1">
    <property type="nucleotide sequence ID" value="NZ_CP010946.1"/>
</dbReference>
<accession>A0A0E3XSH0</accession>
<evidence type="ECO:0000256" key="1">
    <source>
        <dbReference type="SAM" id="Phobius"/>
    </source>
</evidence>
<feature type="transmembrane region" description="Helical" evidence="1">
    <location>
        <begin position="7"/>
        <end position="27"/>
    </location>
</feature>
<keyword evidence="1" id="KW-0472">Membrane</keyword>